<evidence type="ECO:0000256" key="1">
    <source>
        <dbReference type="SAM" id="MobiDB-lite"/>
    </source>
</evidence>
<sequence>MIASLHRPKTDIVTTMQTPTSGQMGREDQMRLARCQYRMLHMKHSDYEPSDLRSGRVSIMKKVMELFPSLELPDYLLTLERLAYMEQGQHLLEDHAYEFKQLAYTLPSKYESLTVTWFVRSVADRDSRKILNGILASFTCTGMECSLEDIIQIAMAVDEVELDDPQPEKPTEQSETDIKLLMDVVAVQKIIVETLADRLSQLQSSSPDAQGDYIQDHTAQETNQLPSETQPECPACAQQ</sequence>
<reference evidence="3" key="1">
    <citation type="journal article" date="2017" name="Genome Biol.">
        <title>Comparative genomics reveals high biological diversity and specific adaptations in the industrially and medically important fungal genus Aspergillus.</title>
        <authorList>
            <person name="de Vries R.P."/>
            <person name="Riley R."/>
            <person name="Wiebenga A."/>
            <person name="Aguilar-Osorio G."/>
            <person name="Amillis S."/>
            <person name="Uchima C.A."/>
            <person name="Anderluh G."/>
            <person name="Asadollahi M."/>
            <person name="Askin M."/>
            <person name="Barry K."/>
            <person name="Battaglia E."/>
            <person name="Bayram O."/>
            <person name="Benocci T."/>
            <person name="Braus-Stromeyer S.A."/>
            <person name="Caldana C."/>
            <person name="Canovas D."/>
            <person name="Cerqueira G.C."/>
            <person name="Chen F."/>
            <person name="Chen W."/>
            <person name="Choi C."/>
            <person name="Clum A."/>
            <person name="Dos Santos R.A."/>
            <person name="Damasio A.R."/>
            <person name="Diallinas G."/>
            <person name="Emri T."/>
            <person name="Fekete E."/>
            <person name="Flipphi M."/>
            <person name="Freyberg S."/>
            <person name="Gallo A."/>
            <person name="Gournas C."/>
            <person name="Habgood R."/>
            <person name="Hainaut M."/>
            <person name="Harispe M.L."/>
            <person name="Henrissat B."/>
            <person name="Hilden K.S."/>
            <person name="Hope R."/>
            <person name="Hossain A."/>
            <person name="Karabika E."/>
            <person name="Karaffa L."/>
            <person name="Karanyi Z."/>
            <person name="Krasevec N."/>
            <person name="Kuo A."/>
            <person name="Kusch H."/>
            <person name="LaButti K."/>
            <person name="Lagendijk E.L."/>
            <person name="Lapidus A."/>
            <person name="Levasseur A."/>
            <person name="Lindquist E."/>
            <person name="Lipzen A."/>
            <person name="Logrieco A.F."/>
            <person name="MacCabe A."/>
            <person name="Maekelae M.R."/>
            <person name="Malavazi I."/>
            <person name="Melin P."/>
            <person name="Meyer V."/>
            <person name="Mielnichuk N."/>
            <person name="Miskei M."/>
            <person name="Molnar A.P."/>
            <person name="Mule G."/>
            <person name="Ngan C.Y."/>
            <person name="Orejas M."/>
            <person name="Orosz E."/>
            <person name="Ouedraogo J.P."/>
            <person name="Overkamp K.M."/>
            <person name="Park H.-S."/>
            <person name="Perrone G."/>
            <person name="Piumi F."/>
            <person name="Punt P.J."/>
            <person name="Ram A.F."/>
            <person name="Ramon A."/>
            <person name="Rauscher S."/>
            <person name="Record E."/>
            <person name="Riano-Pachon D.M."/>
            <person name="Robert V."/>
            <person name="Roehrig J."/>
            <person name="Ruller R."/>
            <person name="Salamov A."/>
            <person name="Salih N.S."/>
            <person name="Samson R.A."/>
            <person name="Sandor E."/>
            <person name="Sanguinetti M."/>
            <person name="Schuetze T."/>
            <person name="Sepcic K."/>
            <person name="Shelest E."/>
            <person name="Sherlock G."/>
            <person name="Sophianopoulou V."/>
            <person name="Squina F.M."/>
            <person name="Sun H."/>
            <person name="Susca A."/>
            <person name="Todd R.B."/>
            <person name="Tsang A."/>
            <person name="Unkles S.E."/>
            <person name="van de Wiele N."/>
            <person name="van Rossen-Uffink D."/>
            <person name="Oliveira J.V."/>
            <person name="Vesth T.C."/>
            <person name="Visser J."/>
            <person name="Yu J.-H."/>
            <person name="Zhou M."/>
            <person name="Andersen M.R."/>
            <person name="Archer D.B."/>
            <person name="Baker S.E."/>
            <person name="Benoit I."/>
            <person name="Brakhage A.A."/>
            <person name="Braus G.H."/>
            <person name="Fischer R."/>
            <person name="Frisvad J.C."/>
            <person name="Goldman G.H."/>
            <person name="Houbraken J."/>
            <person name="Oakley B."/>
            <person name="Pocsi I."/>
            <person name="Scazzocchio C."/>
            <person name="Seiboth B."/>
            <person name="vanKuyk P.A."/>
            <person name="Wortman J."/>
            <person name="Dyer P.S."/>
            <person name="Grigoriev I.V."/>
        </authorList>
    </citation>
    <scope>NUCLEOTIDE SEQUENCE [LARGE SCALE GENOMIC DNA]</scope>
    <source>
        <strain evidence="3">CBS 593.65</strain>
    </source>
</reference>
<dbReference type="GeneID" id="63763352"/>
<gene>
    <name evidence="2" type="ORF">ASPSYDRAFT_466375</name>
</gene>
<dbReference type="OrthoDB" id="4483510at2759"/>
<evidence type="ECO:0000313" key="2">
    <source>
        <dbReference type="EMBL" id="OJJ54489.1"/>
    </source>
</evidence>
<protein>
    <submittedName>
        <fullName evidence="2">Uncharacterized protein</fullName>
    </submittedName>
</protein>
<dbReference type="EMBL" id="KV878594">
    <property type="protein sequence ID" value="OJJ54489.1"/>
    <property type="molecule type" value="Genomic_DNA"/>
</dbReference>
<organism evidence="2 3">
    <name type="scientific">Aspergillus sydowii CBS 593.65</name>
    <dbReference type="NCBI Taxonomy" id="1036612"/>
    <lineage>
        <taxon>Eukaryota</taxon>
        <taxon>Fungi</taxon>
        <taxon>Dikarya</taxon>
        <taxon>Ascomycota</taxon>
        <taxon>Pezizomycotina</taxon>
        <taxon>Eurotiomycetes</taxon>
        <taxon>Eurotiomycetidae</taxon>
        <taxon>Eurotiales</taxon>
        <taxon>Aspergillaceae</taxon>
        <taxon>Aspergillus</taxon>
        <taxon>Aspergillus subgen. Nidulantes</taxon>
    </lineage>
</organism>
<dbReference type="VEuPathDB" id="FungiDB:ASPSYDRAFT_466375"/>
<keyword evidence="3" id="KW-1185">Reference proteome</keyword>
<feature type="region of interest" description="Disordered" evidence="1">
    <location>
        <begin position="203"/>
        <end position="239"/>
    </location>
</feature>
<accession>A0A1L9T4Y2</accession>
<evidence type="ECO:0000313" key="3">
    <source>
        <dbReference type="Proteomes" id="UP000184356"/>
    </source>
</evidence>
<dbReference type="RefSeq" id="XP_040698295.1">
    <property type="nucleotide sequence ID" value="XM_040847279.1"/>
</dbReference>
<dbReference type="Proteomes" id="UP000184356">
    <property type="component" value="Unassembled WGS sequence"/>
</dbReference>
<name>A0A1L9T4Y2_9EURO</name>
<proteinExistence type="predicted"/>
<dbReference type="AlphaFoldDB" id="A0A1L9T4Y2"/>
<feature type="compositionally biased region" description="Polar residues" evidence="1">
    <location>
        <begin position="220"/>
        <end position="230"/>
    </location>
</feature>